<gene>
    <name evidence="2" type="ORF">SBA5_320041</name>
</gene>
<organism evidence="2 3">
    <name type="scientific">Candidatus Sulfuritelmatomonas gaucii</name>
    <dbReference type="NCBI Taxonomy" id="2043161"/>
    <lineage>
        <taxon>Bacteria</taxon>
        <taxon>Pseudomonadati</taxon>
        <taxon>Acidobacteriota</taxon>
        <taxon>Terriglobia</taxon>
        <taxon>Terriglobales</taxon>
        <taxon>Acidobacteriaceae</taxon>
        <taxon>Candidatus Sulfuritelmatomonas</taxon>
    </lineage>
</organism>
<reference evidence="3" key="1">
    <citation type="submission" date="2018-02" db="EMBL/GenBank/DDBJ databases">
        <authorList>
            <person name="Hausmann B."/>
        </authorList>
    </citation>
    <scope>NUCLEOTIDE SEQUENCE [LARGE SCALE GENOMIC DNA]</scope>
    <source>
        <strain evidence="3">Peat soil MAG SbA5</strain>
    </source>
</reference>
<dbReference type="InterPro" id="IPR011044">
    <property type="entry name" value="Quino_amine_DH_bsu"/>
</dbReference>
<evidence type="ECO:0000256" key="1">
    <source>
        <dbReference type="SAM" id="SignalP"/>
    </source>
</evidence>
<dbReference type="PANTHER" id="PTHR47197:SF3">
    <property type="entry name" value="DIHYDRO-HEME D1 DEHYDROGENASE"/>
    <property type="match status" value="1"/>
</dbReference>
<dbReference type="SUPFAM" id="SSF50969">
    <property type="entry name" value="YVTN repeat-like/Quinoprotein amine dehydrogenase"/>
    <property type="match status" value="1"/>
</dbReference>
<dbReference type="EMBL" id="OKRB01000089">
    <property type="protein sequence ID" value="SPE21669.1"/>
    <property type="molecule type" value="Genomic_DNA"/>
</dbReference>
<evidence type="ECO:0008006" key="4">
    <source>
        <dbReference type="Google" id="ProtNLM"/>
    </source>
</evidence>
<keyword evidence="1" id="KW-0732">Signal</keyword>
<proteinExistence type="predicted"/>
<evidence type="ECO:0000313" key="3">
    <source>
        <dbReference type="Proteomes" id="UP000239735"/>
    </source>
</evidence>
<dbReference type="AlphaFoldDB" id="A0A2N9LEI5"/>
<name>A0A2N9LEI5_9BACT</name>
<protein>
    <recommendedName>
        <fullName evidence="4">40-residue YVTN family beta-propeller repeat protein</fullName>
    </recommendedName>
</protein>
<feature type="signal peptide" evidence="1">
    <location>
        <begin position="1"/>
        <end position="22"/>
    </location>
</feature>
<sequence>MRSSLCSLLAAVAFTVASSAFAQSTPNPALLVLSKTDRTLAIVDPASLNAVARIPVGNDPHEVVASSDGKTAYVSNYGFGAYHTLAVVDLVAREPLPAIDLGALHGPHGLVFRDGKVWFTAEAARSIGSYDPSTGKIDWVMGIGQNRTHMLYVFPGAQRILTTNVNSGTVTILEKYDLKPAETMPGVPRGGILPPGGDWLLTVIPVGSRDEGFDVLPDGKEAWVANAGDGTISIIDIASKRVTATLAANVPGANRLKFTPDGKLVLVSAGPNAVIFDAATRKEIKRLPIGHGSGGILVQPDGTRAFVACSPDNYVAVIDLKTLSVVGHIDAGGNPDGMAWAVRQ</sequence>
<dbReference type="Gene3D" id="2.130.10.10">
    <property type="entry name" value="YVTN repeat-like/Quinoprotein amine dehydrogenase"/>
    <property type="match status" value="2"/>
</dbReference>
<dbReference type="OrthoDB" id="9770071at2"/>
<dbReference type="InterPro" id="IPR051200">
    <property type="entry name" value="Host-pathogen_enzymatic-act"/>
</dbReference>
<evidence type="ECO:0000313" key="2">
    <source>
        <dbReference type="EMBL" id="SPE21669.1"/>
    </source>
</evidence>
<feature type="chain" id="PRO_5014990231" description="40-residue YVTN family beta-propeller repeat protein" evidence="1">
    <location>
        <begin position="23"/>
        <end position="344"/>
    </location>
</feature>
<dbReference type="Proteomes" id="UP000239735">
    <property type="component" value="Unassembled WGS sequence"/>
</dbReference>
<dbReference type="PANTHER" id="PTHR47197">
    <property type="entry name" value="PROTEIN NIRF"/>
    <property type="match status" value="1"/>
</dbReference>
<dbReference type="InterPro" id="IPR015943">
    <property type="entry name" value="WD40/YVTN_repeat-like_dom_sf"/>
</dbReference>
<accession>A0A2N9LEI5</accession>